<organism evidence="1">
    <name type="scientific">Arundo donax</name>
    <name type="common">Giant reed</name>
    <name type="synonym">Donax arundinaceus</name>
    <dbReference type="NCBI Taxonomy" id="35708"/>
    <lineage>
        <taxon>Eukaryota</taxon>
        <taxon>Viridiplantae</taxon>
        <taxon>Streptophyta</taxon>
        <taxon>Embryophyta</taxon>
        <taxon>Tracheophyta</taxon>
        <taxon>Spermatophyta</taxon>
        <taxon>Magnoliopsida</taxon>
        <taxon>Liliopsida</taxon>
        <taxon>Poales</taxon>
        <taxon>Poaceae</taxon>
        <taxon>PACMAD clade</taxon>
        <taxon>Arundinoideae</taxon>
        <taxon>Arundineae</taxon>
        <taxon>Arundo</taxon>
    </lineage>
</organism>
<accession>A0A0A9HLP6</accession>
<name>A0A0A9HLP6_ARUDO</name>
<evidence type="ECO:0000313" key="1">
    <source>
        <dbReference type="EMBL" id="JAE36769.1"/>
    </source>
</evidence>
<reference evidence="1" key="2">
    <citation type="journal article" date="2015" name="Data Brief">
        <title>Shoot transcriptome of the giant reed, Arundo donax.</title>
        <authorList>
            <person name="Barrero R.A."/>
            <person name="Guerrero F.D."/>
            <person name="Moolhuijzen P."/>
            <person name="Goolsby J.A."/>
            <person name="Tidwell J."/>
            <person name="Bellgard S.E."/>
            <person name="Bellgard M.I."/>
        </authorList>
    </citation>
    <scope>NUCLEOTIDE SEQUENCE</scope>
    <source>
        <tissue evidence="1">Shoot tissue taken approximately 20 cm above the soil surface</tissue>
    </source>
</reference>
<dbReference type="EMBL" id="GBRH01161127">
    <property type="protein sequence ID" value="JAE36769.1"/>
    <property type="molecule type" value="Transcribed_RNA"/>
</dbReference>
<sequence length="89" mass="10708">MLLDNLHPVSFKLWGLQRPICYFIQCFLDCFKLSMFFQVLSYIFHNTIQAKAMSNFRENFSNRIQNSIVMLSNDCLWEETFHTRQKCSK</sequence>
<reference evidence="1" key="1">
    <citation type="submission" date="2014-09" db="EMBL/GenBank/DDBJ databases">
        <authorList>
            <person name="Magalhaes I.L.F."/>
            <person name="Oliveira U."/>
            <person name="Santos F.R."/>
            <person name="Vidigal T.H.D.A."/>
            <person name="Brescovit A.D."/>
            <person name="Santos A.J."/>
        </authorList>
    </citation>
    <scope>NUCLEOTIDE SEQUENCE</scope>
    <source>
        <tissue evidence="1">Shoot tissue taken approximately 20 cm above the soil surface</tissue>
    </source>
</reference>
<proteinExistence type="predicted"/>
<protein>
    <submittedName>
        <fullName evidence="1">Uncharacterized protein</fullName>
    </submittedName>
</protein>
<dbReference type="AlphaFoldDB" id="A0A0A9HLP6"/>